<dbReference type="SUPFAM" id="SSF117916">
    <property type="entry name" value="Fe-S cluster assembly (FSCA) domain-like"/>
    <property type="match status" value="1"/>
</dbReference>
<keyword evidence="4" id="KW-1185">Reference proteome</keyword>
<dbReference type="AlphaFoldDB" id="A0A1Y3B8J3"/>
<evidence type="ECO:0000313" key="4">
    <source>
        <dbReference type="Proteomes" id="UP000194236"/>
    </source>
</evidence>
<dbReference type="InterPro" id="IPR034904">
    <property type="entry name" value="FSCA_dom_sf"/>
</dbReference>
<protein>
    <recommendedName>
        <fullName evidence="2">NIF system FeS cluster assembly NifU C-terminal domain-containing protein</fullName>
    </recommendedName>
</protein>
<dbReference type="Pfam" id="PF01106">
    <property type="entry name" value="NifU"/>
    <property type="match status" value="1"/>
</dbReference>
<evidence type="ECO:0000256" key="1">
    <source>
        <dbReference type="ARBA" id="ARBA00006420"/>
    </source>
</evidence>
<gene>
    <name evidence="3" type="ORF">BLA29_011808</name>
</gene>
<feature type="domain" description="NIF system FeS cluster assembly NifU C-terminal" evidence="2">
    <location>
        <begin position="2"/>
        <end position="44"/>
    </location>
</feature>
<proteinExistence type="inferred from homology"/>
<dbReference type="GO" id="GO:0016226">
    <property type="term" value="P:iron-sulfur cluster assembly"/>
    <property type="evidence" value="ECO:0007669"/>
    <property type="project" value="InterPro"/>
</dbReference>
<dbReference type="OrthoDB" id="565552at2759"/>
<dbReference type="Proteomes" id="UP000194236">
    <property type="component" value="Unassembled WGS sequence"/>
</dbReference>
<comment type="similarity">
    <text evidence="1">Belongs to the NifU family.</text>
</comment>
<sequence>GFENGIVRLKLQGACTSCPSSVVTLKSGIQNMLQFYIPEVMSVEQVMDETDRINQEEFEKLESKLTENKSNENVKP</sequence>
<name>A0A1Y3B8J3_EURMA</name>
<dbReference type="GO" id="GO:0005739">
    <property type="term" value="C:mitochondrion"/>
    <property type="evidence" value="ECO:0007669"/>
    <property type="project" value="TreeGrafter"/>
</dbReference>
<dbReference type="GO" id="GO:0005506">
    <property type="term" value="F:iron ion binding"/>
    <property type="evidence" value="ECO:0007669"/>
    <property type="project" value="InterPro"/>
</dbReference>
<feature type="non-terminal residue" evidence="3">
    <location>
        <position position="1"/>
    </location>
</feature>
<dbReference type="Gene3D" id="3.30.300.130">
    <property type="entry name" value="Fe-S cluster assembly (FSCA)"/>
    <property type="match status" value="1"/>
</dbReference>
<dbReference type="PANTHER" id="PTHR11178:SF1">
    <property type="entry name" value="NFU1 IRON-SULFUR CLUSTER SCAFFOLD HOMOLOG, MITOCHONDRIAL"/>
    <property type="match status" value="1"/>
</dbReference>
<evidence type="ECO:0000313" key="3">
    <source>
        <dbReference type="EMBL" id="OTF76507.1"/>
    </source>
</evidence>
<reference evidence="3 4" key="1">
    <citation type="submission" date="2017-03" db="EMBL/GenBank/DDBJ databases">
        <title>Genome Survey of Euroglyphus maynei.</title>
        <authorList>
            <person name="Arlian L.G."/>
            <person name="Morgan M.S."/>
            <person name="Rider S.D."/>
        </authorList>
    </citation>
    <scope>NUCLEOTIDE SEQUENCE [LARGE SCALE GENOMIC DNA]</scope>
    <source>
        <strain evidence="3">Arlian Lab</strain>
        <tissue evidence="3">Whole body</tissue>
    </source>
</reference>
<dbReference type="EMBL" id="MUJZ01037151">
    <property type="protein sequence ID" value="OTF76507.1"/>
    <property type="molecule type" value="Genomic_DNA"/>
</dbReference>
<evidence type="ECO:0000259" key="2">
    <source>
        <dbReference type="Pfam" id="PF01106"/>
    </source>
</evidence>
<accession>A0A1Y3B8J3</accession>
<dbReference type="GO" id="GO:0051536">
    <property type="term" value="F:iron-sulfur cluster binding"/>
    <property type="evidence" value="ECO:0007669"/>
    <property type="project" value="InterPro"/>
</dbReference>
<comment type="caution">
    <text evidence="3">The sequence shown here is derived from an EMBL/GenBank/DDBJ whole genome shotgun (WGS) entry which is preliminary data.</text>
</comment>
<dbReference type="InterPro" id="IPR001075">
    <property type="entry name" value="NIF_FeS_clus_asmbl_NifU_C"/>
</dbReference>
<dbReference type="PANTHER" id="PTHR11178">
    <property type="entry name" value="IRON-SULFUR CLUSTER SCAFFOLD PROTEIN NFU-RELATED"/>
    <property type="match status" value="1"/>
</dbReference>
<organism evidence="3 4">
    <name type="scientific">Euroglyphus maynei</name>
    <name type="common">Mayne's house dust mite</name>
    <dbReference type="NCBI Taxonomy" id="6958"/>
    <lineage>
        <taxon>Eukaryota</taxon>
        <taxon>Metazoa</taxon>
        <taxon>Ecdysozoa</taxon>
        <taxon>Arthropoda</taxon>
        <taxon>Chelicerata</taxon>
        <taxon>Arachnida</taxon>
        <taxon>Acari</taxon>
        <taxon>Acariformes</taxon>
        <taxon>Sarcoptiformes</taxon>
        <taxon>Astigmata</taxon>
        <taxon>Psoroptidia</taxon>
        <taxon>Analgoidea</taxon>
        <taxon>Pyroglyphidae</taxon>
        <taxon>Pyroglyphinae</taxon>
        <taxon>Euroglyphus</taxon>
    </lineage>
</organism>